<dbReference type="KEGG" id="ptaw:DW352_03610"/>
<dbReference type="OrthoDB" id="1495368at2"/>
<organism evidence="1 2">
    <name type="scientific">Pseudolabrys taiwanensis</name>
    <dbReference type="NCBI Taxonomy" id="331696"/>
    <lineage>
        <taxon>Bacteria</taxon>
        <taxon>Pseudomonadati</taxon>
        <taxon>Pseudomonadota</taxon>
        <taxon>Alphaproteobacteria</taxon>
        <taxon>Hyphomicrobiales</taxon>
        <taxon>Xanthobacteraceae</taxon>
        <taxon>Pseudolabrys</taxon>
    </lineage>
</organism>
<dbReference type="Pfam" id="PF12599">
    <property type="entry name" value="DUF3768"/>
    <property type="match status" value="1"/>
</dbReference>
<reference evidence="1 2" key="1">
    <citation type="submission" date="2018-07" db="EMBL/GenBank/DDBJ databases">
        <authorList>
            <person name="Quirk P.G."/>
            <person name="Krulwich T.A."/>
        </authorList>
    </citation>
    <scope>NUCLEOTIDE SEQUENCE [LARGE SCALE GENOMIC DNA]</scope>
    <source>
        <strain evidence="1 2">CC-BB4</strain>
    </source>
</reference>
<dbReference type="EMBL" id="CP031417">
    <property type="protein sequence ID" value="AXK79684.1"/>
    <property type="molecule type" value="Genomic_DNA"/>
</dbReference>
<sequence length="112" mass="12672">MPTSTATDKIRQLNDGFRRSLIFGGTVLMTPGVQSLSDSGRQALFEAVRRFDSFTADNDPHGEHDFGAIEQAGVRFFWKIDYYDLQHRYASPDAADPSVTHRVLTIMRADEY</sequence>
<protein>
    <submittedName>
        <fullName evidence="1">DUF3768 domain-containing protein</fullName>
    </submittedName>
</protein>
<dbReference type="Proteomes" id="UP000254889">
    <property type="component" value="Chromosome"/>
</dbReference>
<dbReference type="InterPro" id="IPR022243">
    <property type="entry name" value="DUF3768"/>
</dbReference>
<dbReference type="AlphaFoldDB" id="A0A345ZRY7"/>
<gene>
    <name evidence="1" type="ORF">DW352_03610</name>
</gene>
<evidence type="ECO:0000313" key="2">
    <source>
        <dbReference type="Proteomes" id="UP000254889"/>
    </source>
</evidence>
<evidence type="ECO:0000313" key="1">
    <source>
        <dbReference type="EMBL" id="AXK79684.1"/>
    </source>
</evidence>
<dbReference type="RefSeq" id="WP_115688618.1">
    <property type="nucleotide sequence ID" value="NZ_CP031417.1"/>
</dbReference>
<proteinExistence type="predicted"/>
<accession>A0A345ZRY7</accession>
<name>A0A345ZRY7_9HYPH</name>
<keyword evidence="2" id="KW-1185">Reference proteome</keyword>